<evidence type="ECO:0000256" key="1">
    <source>
        <dbReference type="ARBA" id="ARBA00004173"/>
    </source>
</evidence>
<dbReference type="Gene3D" id="3.30.420.80">
    <property type="entry name" value="Ribosomal protein S11"/>
    <property type="match status" value="1"/>
</dbReference>
<name>A5DH74_PICGU</name>
<dbReference type="eggNOG" id="ENOG502S752">
    <property type="taxonomic scope" value="Eukaryota"/>
</dbReference>
<dbReference type="FunCoup" id="A5DH74">
    <property type="interactions" value="189"/>
</dbReference>
<dbReference type="VEuPathDB" id="FungiDB:PGUG_02625"/>
<dbReference type="GO" id="GO:0006412">
    <property type="term" value="P:translation"/>
    <property type="evidence" value="ECO:0007669"/>
    <property type="project" value="InterPro"/>
</dbReference>
<dbReference type="HAMAP" id="MF_01310">
    <property type="entry name" value="Ribosomal_uS11"/>
    <property type="match status" value="1"/>
</dbReference>
<dbReference type="Proteomes" id="UP000001997">
    <property type="component" value="Unassembled WGS sequence"/>
</dbReference>
<evidence type="ECO:0000313" key="8">
    <source>
        <dbReference type="EMBL" id="EDK38527.2"/>
    </source>
</evidence>
<dbReference type="GeneID" id="5126540"/>
<dbReference type="KEGG" id="pgu:PGUG_02625"/>
<dbReference type="InParanoid" id="A5DH74"/>
<dbReference type="GO" id="GO:0003735">
    <property type="term" value="F:structural constituent of ribosome"/>
    <property type="evidence" value="ECO:0007669"/>
    <property type="project" value="EnsemblFungi"/>
</dbReference>
<evidence type="ECO:0000313" key="9">
    <source>
        <dbReference type="Proteomes" id="UP000001997"/>
    </source>
</evidence>
<dbReference type="OrthoDB" id="1654884at2759"/>
<dbReference type="PANTHER" id="PTHR11759">
    <property type="entry name" value="40S RIBOSOMAL PROTEIN S14/30S RIBOSOMAL PROTEIN S11"/>
    <property type="match status" value="1"/>
</dbReference>
<sequence length="228" mass="25822">MSVSWFSVSTLFRRSIAGPIHSGGPVLSASRFSRSFMTSPARSADPIAFTTSPTTPDETISNIIDPRLKSQSLKGRKNEQVVLWKLYGSFHRHNTLLSMVAVVEDLDFMEKNDHLTYNEKVLYYMQLPHHVKLHVSAGQLGFRKAQRAEYEAAYQVSSRMFKQIEEKGLLGPNDKVELVLKDFGRGREAFLAALQGKEGSRIRPNIVRISDNTKLRFGGSRPKKLRRL</sequence>
<dbReference type="RefSeq" id="XP_001484896.2">
    <property type="nucleotide sequence ID" value="XM_001484846.1"/>
</dbReference>
<dbReference type="AlphaFoldDB" id="A5DH74"/>
<evidence type="ECO:0000256" key="5">
    <source>
        <dbReference type="ARBA" id="ARBA00023274"/>
    </source>
</evidence>
<dbReference type="EMBL" id="CH408157">
    <property type="protein sequence ID" value="EDK38527.2"/>
    <property type="molecule type" value="Genomic_DNA"/>
</dbReference>
<accession>A5DH74</accession>
<dbReference type="STRING" id="294746.A5DH74"/>
<evidence type="ECO:0000256" key="7">
    <source>
        <dbReference type="ARBA" id="ARBA00070326"/>
    </source>
</evidence>
<comment type="subcellular location">
    <subcellularLocation>
        <location evidence="1">Mitochondrion</location>
    </subcellularLocation>
</comment>
<keyword evidence="5" id="KW-0687">Ribonucleoprotein</keyword>
<dbReference type="InterPro" id="IPR036967">
    <property type="entry name" value="Ribosomal_uS11_sf"/>
</dbReference>
<keyword evidence="3" id="KW-0689">Ribosomal protein</keyword>
<evidence type="ECO:0000256" key="4">
    <source>
        <dbReference type="ARBA" id="ARBA00023128"/>
    </source>
</evidence>
<evidence type="ECO:0000256" key="6">
    <source>
        <dbReference type="ARBA" id="ARBA00037226"/>
    </source>
</evidence>
<dbReference type="HOGENOM" id="CLU_072439_4_0_1"/>
<proteinExistence type="inferred from homology"/>
<comment type="function">
    <text evidence="6">Component of the mitochondrial ribosome (mitoribosome), a dedicated translation machinery responsible for the synthesis of mitochondrial genome-encoded proteins, including at least some of the essential transmembrane subunits of the mitochondrial respiratory chain. The mitoribosomes are attached to the mitochondrial inner membrane and translation products are cotranslationally integrated into the membrane.</text>
</comment>
<keyword evidence="9" id="KW-1185">Reference proteome</keyword>
<evidence type="ECO:0000256" key="3">
    <source>
        <dbReference type="ARBA" id="ARBA00022980"/>
    </source>
</evidence>
<protein>
    <recommendedName>
        <fullName evidence="7">Small ribosomal subunit protein uS11m</fullName>
    </recommendedName>
</protein>
<dbReference type="InterPro" id="IPR001971">
    <property type="entry name" value="Ribosomal_uS11"/>
</dbReference>
<organism evidence="8 9">
    <name type="scientific">Meyerozyma guilliermondii (strain ATCC 6260 / CBS 566 / DSM 6381 / JCM 1539 / NBRC 10279 / NRRL Y-324)</name>
    <name type="common">Yeast</name>
    <name type="synonym">Candida guilliermondii</name>
    <dbReference type="NCBI Taxonomy" id="294746"/>
    <lineage>
        <taxon>Eukaryota</taxon>
        <taxon>Fungi</taxon>
        <taxon>Dikarya</taxon>
        <taxon>Ascomycota</taxon>
        <taxon>Saccharomycotina</taxon>
        <taxon>Pichiomycetes</taxon>
        <taxon>Debaryomycetaceae</taxon>
        <taxon>Meyerozyma</taxon>
    </lineage>
</organism>
<reference evidence="8 9" key="1">
    <citation type="journal article" date="2009" name="Nature">
        <title>Evolution of pathogenicity and sexual reproduction in eight Candida genomes.</title>
        <authorList>
            <person name="Butler G."/>
            <person name="Rasmussen M.D."/>
            <person name="Lin M.F."/>
            <person name="Santos M.A."/>
            <person name="Sakthikumar S."/>
            <person name="Munro C.A."/>
            <person name="Rheinbay E."/>
            <person name="Grabherr M."/>
            <person name="Forche A."/>
            <person name="Reedy J.L."/>
            <person name="Agrafioti I."/>
            <person name="Arnaud M.B."/>
            <person name="Bates S."/>
            <person name="Brown A.J."/>
            <person name="Brunke S."/>
            <person name="Costanzo M.C."/>
            <person name="Fitzpatrick D.A."/>
            <person name="de Groot P.W."/>
            <person name="Harris D."/>
            <person name="Hoyer L.L."/>
            <person name="Hube B."/>
            <person name="Klis F.M."/>
            <person name="Kodira C."/>
            <person name="Lennard N."/>
            <person name="Logue M.E."/>
            <person name="Martin R."/>
            <person name="Neiman A.M."/>
            <person name="Nikolaou E."/>
            <person name="Quail M.A."/>
            <person name="Quinn J."/>
            <person name="Santos M.C."/>
            <person name="Schmitzberger F.F."/>
            <person name="Sherlock G."/>
            <person name="Shah P."/>
            <person name="Silverstein K.A."/>
            <person name="Skrzypek M.S."/>
            <person name="Soll D."/>
            <person name="Staggs R."/>
            <person name="Stansfield I."/>
            <person name="Stumpf M.P."/>
            <person name="Sudbery P.E."/>
            <person name="Srikantha T."/>
            <person name="Zeng Q."/>
            <person name="Berman J."/>
            <person name="Berriman M."/>
            <person name="Heitman J."/>
            <person name="Gow N.A."/>
            <person name="Lorenz M.C."/>
            <person name="Birren B.W."/>
            <person name="Kellis M."/>
            <person name="Cuomo C.A."/>
        </authorList>
    </citation>
    <scope>NUCLEOTIDE SEQUENCE [LARGE SCALE GENOMIC DNA]</scope>
    <source>
        <strain evidence="9">ATCC 6260 / CBS 566 / DSM 6381 / JCM 1539 / NBRC 10279 / NRRL Y-324</strain>
    </source>
</reference>
<dbReference type="FunFam" id="3.30.420.80:FF:000011">
    <property type="entry name" value="37S ribosomal protein S18, mitochondrial"/>
    <property type="match status" value="1"/>
</dbReference>
<dbReference type="SUPFAM" id="SSF53137">
    <property type="entry name" value="Translational machinery components"/>
    <property type="match status" value="1"/>
</dbReference>
<dbReference type="OMA" id="FHRHNTL"/>
<comment type="similarity">
    <text evidence="2">Belongs to the universal ribosomal protein uS11 family.</text>
</comment>
<gene>
    <name evidence="8" type="ORF">PGUG_02625</name>
</gene>
<dbReference type="GO" id="GO:0005763">
    <property type="term" value="C:mitochondrial small ribosomal subunit"/>
    <property type="evidence" value="ECO:0007669"/>
    <property type="project" value="EnsemblFungi"/>
</dbReference>
<keyword evidence="4" id="KW-0496">Mitochondrion</keyword>
<evidence type="ECO:0000256" key="2">
    <source>
        <dbReference type="ARBA" id="ARBA00006194"/>
    </source>
</evidence>